<dbReference type="GO" id="GO:0003677">
    <property type="term" value="F:DNA binding"/>
    <property type="evidence" value="ECO:0007669"/>
    <property type="project" value="UniProtKB-UniRule"/>
</dbReference>
<name>A0AAJ2LV47_9MICO</name>
<gene>
    <name evidence="5" type="ORF">KZC50_00990</name>
</gene>
<feature type="domain" description="HTH tetR-type" evidence="4">
    <location>
        <begin position="30"/>
        <end position="94"/>
    </location>
</feature>
<dbReference type="Gene3D" id="1.10.357.10">
    <property type="entry name" value="Tetracycline Repressor, domain 2"/>
    <property type="match status" value="1"/>
</dbReference>
<dbReference type="Proteomes" id="UP001183582">
    <property type="component" value="Unassembled WGS sequence"/>
</dbReference>
<dbReference type="AlphaFoldDB" id="A0AAJ2LV47"/>
<feature type="compositionally biased region" description="Polar residues" evidence="3">
    <location>
        <begin position="1"/>
        <end position="16"/>
    </location>
</feature>
<evidence type="ECO:0000313" key="5">
    <source>
        <dbReference type="EMBL" id="MDS0244182.1"/>
    </source>
</evidence>
<reference evidence="5 6" key="1">
    <citation type="submission" date="2021-06" db="EMBL/GenBank/DDBJ databases">
        <title>Genome-based taxonomic framework of Microbacterium strains isolated from marine environment, the description of four new species and reclassification of four preexisting species.</title>
        <authorList>
            <person name="Lee S.D."/>
            <person name="Kim S.-M."/>
            <person name="Byeon Y.-S."/>
            <person name="Yang H.L."/>
            <person name="Kim I.S."/>
        </authorList>
    </citation>
    <scope>NUCLEOTIDE SEQUENCE [LARGE SCALE GENOMIC DNA]</scope>
    <source>
        <strain evidence="5 6">KACC 20514</strain>
    </source>
</reference>
<dbReference type="InterPro" id="IPR009057">
    <property type="entry name" value="Homeodomain-like_sf"/>
</dbReference>
<dbReference type="SUPFAM" id="SSF46689">
    <property type="entry name" value="Homeodomain-like"/>
    <property type="match status" value="1"/>
</dbReference>
<dbReference type="InterPro" id="IPR001647">
    <property type="entry name" value="HTH_TetR"/>
</dbReference>
<feature type="region of interest" description="Disordered" evidence="3">
    <location>
        <begin position="1"/>
        <end position="29"/>
    </location>
</feature>
<dbReference type="GeneID" id="301456758"/>
<feature type="DNA-binding region" description="H-T-H motif" evidence="2">
    <location>
        <begin position="57"/>
        <end position="76"/>
    </location>
</feature>
<sequence length="292" mass="31949">MVSSASPRAPRTSTTDRPARAERPPRMSREELRTRVLAAAHDMLGDDGLTVGLHHLNMEELIRRVGVPRSSAFAAFGGKEQLMADLMVDTLRPRLVDGGALSIVSDGSVEEVRRILIENAHRLTDAAGRPDPAGGTVVLREAVRVALVRNFHDTMASPEWKSYMALSVSVNSLPEERRQVVRETLQQTDTVFLERMARFYEQIFAVVHRRPRPGVTYRQLVTAGASVVEGLVSRALIGSESFSDDRRGPGLDGEDVPWSLVATAFWALVEGLSEEIPAPGTGAPEHDGVLSR</sequence>
<proteinExistence type="predicted"/>
<evidence type="ECO:0000256" key="3">
    <source>
        <dbReference type="SAM" id="MobiDB-lite"/>
    </source>
</evidence>
<dbReference type="EMBL" id="JAHWXH010000001">
    <property type="protein sequence ID" value="MDS0244182.1"/>
    <property type="molecule type" value="Genomic_DNA"/>
</dbReference>
<protein>
    <submittedName>
        <fullName evidence="5">TetR family transcriptional regulator</fullName>
    </submittedName>
</protein>
<feature type="compositionally biased region" description="Basic and acidic residues" evidence="3">
    <location>
        <begin position="17"/>
        <end position="29"/>
    </location>
</feature>
<comment type="caution">
    <text evidence="5">The sequence shown here is derived from an EMBL/GenBank/DDBJ whole genome shotgun (WGS) entry which is preliminary data.</text>
</comment>
<evidence type="ECO:0000313" key="6">
    <source>
        <dbReference type="Proteomes" id="UP001183582"/>
    </source>
</evidence>
<keyword evidence="1 2" id="KW-0238">DNA-binding</keyword>
<evidence type="ECO:0000256" key="2">
    <source>
        <dbReference type="PROSITE-ProRule" id="PRU00335"/>
    </source>
</evidence>
<evidence type="ECO:0000259" key="4">
    <source>
        <dbReference type="PROSITE" id="PS50977"/>
    </source>
</evidence>
<dbReference type="RefSeq" id="WP_310890273.1">
    <property type="nucleotide sequence ID" value="NZ_BAAAGR010000001.1"/>
</dbReference>
<organism evidence="5 6">
    <name type="scientific">Microbacterium aurantiacum</name>
    <dbReference type="NCBI Taxonomy" id="162393"/>
    <lineage>
        <taxon>Bacteria</taxon>
        <taxon>Bacillati</taxon>
        <taxon>Actinomycetota</taxon>
        <taxon>Actinomycetes</taxon>
        <taxon>Micrococcales</taxon>
        <taxon>Microbacteriaceae</taxon>
        <taxon>Microbacterium</taxon>
    </lineage>
</organism>
<evidence type="ECO:0000256" key="1">
    <source>
        <dbReference type="ARBA" id="ARBA00023125"/>
    </source>
</evidence>
<accession>A0AAJ2LV47</accession>
<dbReference type="PROSITE" id="PS50977">
    <property type="entry name" value="HTH_TETR_2"/>
    <property type="match status" value="1"/>
</dbReference>